<name>A0A3B1DNX6_9ZZZZ</name>
<proteinExistence type="predicted"/>
<dbReference type="EMBL" id="UOGK01000699">
    <property type="protein sequence ID" value="VAX42482.1"/>
    <property type="molecule type" value="Genomic_DNA"/>
</dbReference>
<reference evidence="1" key="1">
    <citation type="submission" date="2018-06" db="EMBL/GenBank/DDBJ databases">
        <authorList>
            <person name="Zhirakovskaya E."/>
        </authorList>
    </citation>
    <scope>NUCLEOTIDE SEQUENCE</scope>
</reference>
<sequence>AIRLVRIGGGQSIFYEVGASLLGGRVSLSNPGETLARERIAGTRAAHEAVRLESGAE</sequence>
<gene>
    <name evidence="1" type="ORF">MNBD_PLANCTO03-2034</name>
</gene>
<dbReference type="AlphaFoldDB" id="A0A3B1DNX6"/>
<organism evidence="1">
    <name type="scientific">hydrothermal vent metagenome</name>
    <dbReference type="NCBI Taxonomy" id="652676"/>
    <lineage>
        <taxon>unclassified sequences</taxon>
        <taxon>metagenomes</taxon>
        <taxon>ecological metagenomes</taxon>
    </lineage>
</organism>
<protein>
    <submittedName>
        <fullName evidence="1">Uncharacterized protein</fullName>
    </submittedName>
</protein>
<feature type="non-terminal residue" evidence="1">
    <location>
        <position position="1"/>
    </location>
</feature>
<accession>A0A3B1DNX6</accession>
<evidence type="ECO:0000313" key="1">
    <source>
        <dbReference type="EMBL" id="VAX42482.1"/>
    </source>
</evidence>